<gene>
    <name evidence="1" type="ORF">BN000_05073</name>
</gene>
<sequence>MMLTVDRVVAAPPAAVWGVLVDLDAWPRWGPTIRGARLDEPHTELALGVTGTVQTSLVPVPFVVTDFEPGRHWAWTVAGVPATRHWVEPMDHGARVGMAVPWWAAPYLTVCAIALRRIDAMLTGAR</sequence>
<organism evidence="1 2">
    <name type="scientific">Mycobacterium europaeum</name>
    <dbReference type="NCBI Taxonomy" id="761804"/>
    <lineage>
        <taxon>Bacteria</taxon>
        <taxon>Bacillati</taxon>
        <taxon>Actinomycetota</taxon>
        <taxon>Actinomycetes</taxon>
        <taxon>Mycobacteriales</taxon>
        <taxon>Mycobacteriaceae</taxon>
        <taxon>Mycobacterium</taxon>
        <taxon>Mycobacterium simiae complex</taxon>
    </lineage>
</organism>
<dbReference type="Gene3D" id="3.30.530.20">
    <property type="match status" value="1"/>
</dbReference>
<dbReference type="EMBL" id="CTEC01000002">
    <property type="protein sequence ID" value="CQD20932.1"/>
    <property type="molecule type" value="Genomic_DNA"/>
</dbReference>
<proteinExistence type="predicted"/>
<name>A0A0U1DS91_9MYCO</name>
<keyword evidence="2" id="KW-1185">Reference proteome</keyword>
<dbReference type="AlphaFoldDB" id="A0A0U1DS91"/>
<dbReference type="Pfam" id="PF10604">
    <property type="entry name" value="Polyketide_cyc2"/>
    <property type="match status" value="1"/>
</dbReference>
<protein>
    <submittedName>
        <fullName evidence="1">Activator of Hsp90 ATPase 1-like protein</fullName>
    </submittedName>
</protein>
<reference evidence="2" key="1">
    <citation type="submission" date="2015-03" db="EMBL/GenBank/DDBJ databases">
        <authorList>
            <person name="Urmite Genomes"/>
        </authorList>
    </citation>
    <scope>NUCLEOTIDE SEQUENCE [LARGE SCALE GENOMIC DNA]</scope>
    <source>
        <strain evidence="2">CSUR P1344</strain>
    </source>
</reference>
<evidence type="ECO:0000313" key="1">
    <source>
        <dbReference type="EMBL" id="CQD20932.1"/>
    </source>
</evidence>
<dbReference type="SUPFAM" id="SSF55961">
    <property type="entry name" value="Bet v1-like"/>
    <property type="match status" value="1"/>
</dbReference>
<accession>A0A0U1DS91</accession>
<dbReference type="RefSeq" id="WP_090423444.1">
    <property type="nucleotide sequence ID" value="NZ_CTEC01000002.1"/>
</dbReference>
<dbReference type="Proteomes" id="UP000199601">
    <property type="component" value="Unassembled WGS sequence"/>
</dbReference>
<evidence type="ECO:0000313" key="2">
    <source>
        <dbReference type="Proteomes" id="UP000199601"/>
    </source>
</evidence>
<dbReference type="InterPro" id="IPR023393">
    <property type="entry name" value="START-like_dom_sf"/>
</dbReference>
<dbReference type="InterPro" id="IPR019587">
    <property type="entry name" value="Polyketide_cyclase/dehydratase"/>
</dbReference>